<dbReference type="EMBL" id="CAJMWS010000208">
    <property type="protein sequence ID" value="CAE6379023.1"/>
    <property type="molecule type" value="Genomic_DNA"/>
</dbReference>
<dbReference type="AlphaFoldDB" id="A0A8H2ZZD9"/>
<reference evidence="1" key="1">
    <citation type="submission" date="2021-01" db="EMBL/GenBank/DDBJ databases">
        <authorList>
            <person name="Kaushik A."/>
        </authorList>
    </citation>
    <scope>NUCLEOTIDE SEQUENCE</scope>
    <source>
        <strain evidence="1">AG1-1C</strain>
    </source>
</reference>
<evidence type="ECO:0000313" key="2">
    <source>
        <dbReference type="Proteomes" id="UP000663846"/>
    </source>
</evidence>
<gene>
    <name evidence="1" type="ORF">RDB_LOCUS32648</name>
</gene>
<comment type="caution">
    <text evidence="1">The sequence shown here is derived from an EMBL/GenBank/DDBJ whole genome shotgun (WGS) entry which is preliminary data.</text>
</comment>
<dbReference type="CDD" id="cd21037">
    <property type="entry name" value="MLKL_NTD"/>
    <property type="match status" value="1"/>
</dbReference>
<dbReference type="Proteomes" id="UP000663846">
    <property type="component" value="Unassembled WGS sequence"/>
</dbReference>
<accession>A0A8H2ZZD9</accession>
<proteinExistence type="predicted"/>
<protein>
    <recommendedName>
        <fullName evidence="3">Fungal N-terminal domain-containing protein</fullName>
    </recommendedName>
</protein>
<dbReference type="InterPro" id="IPR059179">
    <property type="entry name" value="MLKL-like_MCAfunc"/>
</dbReference>
<evidence type="ECO:0008006" key="3">
    <source>
        <dbReference type="Google" id="ProtNLM"/>
    </source>
</evidence>
<evidence type="ECO:0000313" key="1">
    <source>
        <dbReference type="EMBL" id="CAE6379023.1"/>
    </source>
</evidence>
<sequence>MGIPSPAVSGHPRMSSMIFSAATAAVTLVSFAVPPTMSVVSALDMLIEGMKEIAGITQKSNRRDLVEFGEYVAKVVNKVVSALGNDQLAQQTGVRESLENLQTVLASILIQISRNNSGGLWSRIWRLVFAEEIRVDRMRKQFNDALDLFQFDAALKLVLRVPNLSPSDIAVSPGSEAKRSQTFESFLTSNASARNHHHEQRRQAIQVAEPLPYAPRIFPQLARQSQTYTARARPRIAPIATGFSSPQINDIAAAFMDVESCRRSIRHARSPMKNMQLANALGHLSVLLSKTGRTREALEASQECAELYKTLAEGGH</sequence>
<name>A0A8H2ZZD9_9AGAM</name>
<organism evidence="1 2">
    <name type="scientific">Rhizoctonia solani</name>
    <dbReference type="NCBI Taxonomy" id="456999"/>
    <lineage>
        <taxon>Eukaryota</taxon>
        <taxon>Fungi</taxon>
        <taxon>Dikarya</taxon>
        <taxon>Basidiomycota</taxon>
        <taxon>Agaricomycotina</taxon>
        <taxon>Agaricomycetes</taxon>
        <taxon>Cantharellales</taxon>
        <taxon>Ceratobasidiaceae</taxon>
        <taxon>Rhizoctonia</taxon>
    </lineage>
</organism>